<proteinExistence type="predicted"/>
<evidence type="ECO:0000313" key="3">
    <source>
        <dbReference type="Proteomes" id="UP000293347"/>
    </source>
</evidence>
<dbReference type="SUPFAM" id="SSF52540">
    <property type="entry name" value="P-loop containing nucleoside triphosphate hydrolases"/>
    <property type="match status" value="1"/>
</dbReference>
<accession>A0A4R0NH78</accession>
<dbReference type="Pfam" id="PF09848">
    <property type="entry name" value="SLFN-g3_helicase"/>
    <property type="match status" value="1"/>
</dbReference>
<keyword evidence="3" id="KW-1185">Reference proteome</keyword>
<feature type="domain" description="Schlafen group 3-like DNA/RNA helicase" evidence="1">
    <location>
        <begin position="261"/>
        <end position="606"/>
    </location>
</feature>
<gene>
    <name evidence="2" type="ORF">EZ437_17065</name>
</gene>
<evidence type="ECO:0000259" key="1">
    <source>
        <dbReference type="Pfam" id="PF09848"/>
    </source>
</evidence>
<comment type="caution">
    <text evidence="2">The sequence shown here is derived from an EMBL/GenBank/DDBJ whole genome shotgun (WGS) entry which is preliminary data.</text>
</comment>
<dbReference type="RefSeq" id="WP_131597284.1">
    <property type="nucleotide sequence ID" value="NZ_SJSL01000005.1"/>
</dbReference>
<evidence type="ECO:0000313" key="2">
    <source>
        <dbReference type="EMBL" id="TCC99949.1"/>
    </source>
</evidence>
<dbReference type="AlphaFoldDB" id="A0A4R0NH78"/>
<name>A0A4R0NH78_9SPHI</name>
<dbReference type="InterPro" id="IPR027417">
    <property type="entry name" value="P-loop_NTPase"/>
</dbReference>
<dbReference type="Proteomes" id="UP000293347">
    <property type="component" value="Unassembled WGS sequence"/>
</dbReference>
<organism evidence="2 3">
    <name type="scientific">Pedobacter psychroterrae</name>
    <dbReference type="NCBI Taxonomy" id="2530453"/>
    <lineage>
        <taxon>Bacteria</taxon>
        <taxon>Pseudomonadati</taxon>
        <taxon>Bacteroidota</taxon>
        <taxon>Sphingobacteriia</taxon>
        <taxon>Sphingobacteriales</taxon>
        <taxon>Sphingobacteriaceae</taxon>
        <taxon>Pedobacter</taxon>
    </lineage>
</organism>
<sequence>MIVYQATKASFTEDVLNDRIETKIHSFFSKNLNRRTGPQEVLSWKNSMQYMDRVLNDPEIPASCGVSIEFQIPQTSNRVDFILTGKGENDKDYAIIIELKQWTEATLSAKDAVVNSFVGGRVRECTHPSYQAWSYAALLESFNETVEKDEIQLRPCAYLHNYVQDDVISNAHYSDHIDRAPLFLKGEAIKLREFIKQHVKYGDDRKIMYRIDQGRIRPSKMLADSMVAMLSGKAEFVMIDDQKVVYETALQIATKANINQKEVLIVKGGPGTGKSVVAVNLLVELTNRGLLAKYVSKNAAPRAVYESKLTQSMKKSVISNLFGGSGAYIAGRSNQFDTLIVDEAHRLNEKSGLYGNEGVNQVMEIIHASQSTVFFLDEDQRIHLKDIGSVNEIRKWADLAGANVQEMELSSQFRCGGSDGYIAWLDNTLQLRQTANESLEGISYDFKLFDSPVELRDAIIEKNKINNKARMVAGYCWDWKSKKDLKVNDVVIPEFNFGMRWNLTTDGSLWIISPESVNEVGCIHTCQGLEVDYIGVIIGDDLIVREGQVITNPHKRSKNDSSVRGYKKLLQEDPVEGAKLLDLIIKNTYRTLMTRGMKGCYVYCTDEETAKYFKAAQVGV</sequence>
<dbReference type="InterPro" id="IPR018647">
    <property type="entry name" value="SLFN_3-like_DNA/RNA_helicase"/>
</dbReference>
<dbReference type="EMBL" id="SJSL01000005">
    <property type="protein sequence ID" value="TCC99949.1"/>
    <property type="molecule type" value="Genomic_DNA"/>
</dbReference>
<dbReference type="OrthoDB" id="9759819at2"/>
<reference evidence="2 3" key="1">
    <citation type="submission" date="2019-02" db="EMBL/GenBank/DDBJ databases">
        <title>Pedobacter sp. RP-1-14 sp. nov., isolated from Arctic soil.</title>
        <authorList>
            <person name="Dahal R.H."/>
        </authorList>
    </citation>
    <scope>NUCLEOTIDE SEQUENCE [LARGE SCALE GENOMIC DNA]</scope>
    <source>
        <strain evidence="2 3">RP-1-14</strain>
    </source>
</reference>
<protein>
    <submittedName>
        <fullName evidence="2">DUF2075 domain-containing protein</fullName>
    </submittedName>
</protein>
<dbReference type="Gene3D" id="3.40.50.300">
    <property type="entry name" value="P-loop containing nucleotide triphosphate hydrolases"/>
    <property type="match status" value="1"/>
</dbReference>